<evidence type="ECO:0000313" key="11">
    <source>
        <dbReference type="Proteomes" id="UP000054172"/>
    </source>
</evidence>
<dbReference type="Gene3D" id="2.40.170.20">
    <property type="entry name" value="TonB-dependent receptor, beta-barrel domain"/>
    <property type="match status" value="1"/>
</dbReference>
<evidence type="ECO:0000256" key="6">
    <source>
        <dbReference type="ARBA" id="ARBA00023136"/>
    </source>
</evidence>
<feature type="chain" id="PRO_5006212539" description="Outer membrane protein beta-barrel domain-containing protein" evidence="8">
    <location>
        <begin position="22"/>
        <end position="549"/>
    </location>
</feature>
<dbReference type="SUPFAM" id="SSF56935">
    <property type="entry name" value="Porins"/>
    <property type="match status" value="1"/>
</dbReference>
<dbReference type="GO" id="GO:0009279">
    <property type="term" value="C:cell outer membrane"/>
    <property type="evidence" value="ECO:0007669"/>
    <property type="project" value="UniProtKB-SubCell"/>
</dbReference>
<dbReference type="GO" id="GO:0044718">
    <property type="term" value="P:siderophore transmembrane transport"/>
    <property type="evidence" value="ECO:0007669"/>
    <property type="project" value="TreeGrafter"/>
</dbReference>
<name>A0A0Q4B8L9_9BACT</name>
<sequence length="549" mass="60635">MKNILVISLSMLLVLAGRVLAQDSTTVTLRGTVLDANGYPVEFATVSLADTVCKAGAITDAKGAFTMRIPRGRQTIHVQCLGYEEQDIPAEITGDTSMPQVFLKPSSKEIDAVVVNAKRPLVTRAVDRVILDARSLAKLGGTAIDLLRHTPGLRVSLDGGVEMVGKGQLIVLVNGRQLRMNGAELAAYLRNLQASEVETIEVMETSPAKYSAEGNAGVINIVERKHLSDYLGGAVQDQHYVDYAHMNEPYLTLKAKLGKLLLYSKVSGGLGWREYHTETTRRFAGQEWATNQKKRVDNRYLNAKVGADYDITETLSAGAYYAFLKFIPNEEIDDEATFTTPGRTGKYSGHNSASYDVVRHNANLHLTKAFAGNRSLSLEADYLLYTLQHRGQYSAQGASGYRFDNRLNRKIPTYSARVDFESPVGEQVKLEVGASYVYTQTQDSADYLARPALPDQHDRFRYTEGVAALYADATVFLHSKLALKLGLRDEFTTTRGVQSGDRHDGFSRSYNNLFPTLYLRYAPADRHVFTLSGSTRIGRPSFVSVNPFS</sequence>
<proteinExistence type="predicted"/>
<evidence type="ECO:0000256" key="2">
    <source>
        <dbReference type="ARBA" id="ARBA00022448"/>
    </source>
</evidence>
<dbReference type="STRING" id="1702214.AL399_04390"/>
<feature type="domain" description="Outer membrane protein beta-barrel" evidence="9">
    <location>
        <begin position="374"/>
        <end position="548"/>
    </location>
</feature>
<dbReference type="Pfam" id="PF13715">
    <property type="entry name" value="CarbopepD_reg_2"/>
    <property type="match status" value="1"/>
</dbReference>
<keyword evidence="3" id="KW-1134">Transmembrane beta strand</keyword>
<keyword evidence="6" id="KW-0472">Membrane</keyword>
<evidence type="ECO:0000256" key="4">
    <source>
        <dbReference type="ARBA" id="ARBA00022692"/>
    </source>
</evidence>
<reference evidence="10" key="1">
    <citation type="submission" date="2015-08" db="EMBL/GenBank/DDBJ databases">
        <title>Candidatus Bacteriodes Periocalifornicus.</title>
        <authorList>
            <person name="McLean J.S."/>
            <person name="Kelley S."/>
        </authorList>
    </citation>
    <scope>NUCLEOTIDE SEQUENCE [LARGE SCALE GENOMIC DNA]</scope>
    <source>
        <strain evidence="10">12B</strain>
    </source>
</reference>
<dbReference type="InterPro" id="IPR041700">
    <property type="entry name" value="OMP_b-brl_3"/>
</dbReference>
<accession>A0A0Q4B8L9</accession>
<dbReference type="EMBL" id="LIIK01000016">
    <property type="protein sequence ID" value="KQM08970.1"/>
    <property type="molecule type" value="Genomic_DNA"/>
</dbReference>
<feature type="signal peptide" evidence="8">
    <location>
        <begin position="1"/>
        <end position="21"/>
    </location>
</feature>
<evidence type="ECO:0000256" key="1">
    <source>
        <dbReference type="ARBA" id="ARBA00004571"/>
    </source>
</evidence>
<evidence type="ECO:0000256" key="5">
    <source>
        <dbReference type="ARBA" id="ARBA00022729"/>
    </source>
</evidence>
<dbReference type="InterPro" id="IPR037066">
    <property type="entry name" value="Plug_dom_sf"/>
</dbReference>
<dbReference type="AlphaFoldDB" id="A0A0Q4B8L9"/>
<keyword evidence="2" id="KW-0813">Transport</keyword>
<dbReference type="Gene3D" id="2.60.40.1120">
    <property type="entry name" value="Carboxypeptidase-like, regulatory domain"/>
    <property type="match status" value="1"/>
</dbReference>
<dbReference type="PANTHER" id="PTHR30069:SF29">
    <property type="entry name" value="HEMOGLOBIN AND HEMOGLOBIN-HAPTOGLOBIN-BINDING PROTEIN 1-RELATED"/>
    <property type="match status" value="1"/>
</dbReference>
<evidence type="ECO:0000256" key="8">
    <source>
        <dbReference type="SAM" id="SignalP"/>
    </source>
</evidence>
<keyword evidence="11" id="KW-1185">Reference proteome</keyword>
<dbReference type="SUPFAM" id="SSF49464">
    <property type="entry name" value="Carboxypeptidase regulatory domain-like"/>
    <property type="match status" value="1"/>
</dbReference>
<dbReference type="PATRIC" id="fig|1702214.3.peg.1648"/>
<keyword evidence="4" id="KW-0812">Transmembrane</keyword>
<evidence type="ECO:0000256" key="3">
    <source>
        <dbReference type="ARBA" id="ARBA00022452"/>
    </source>
</evidence>
<dbReference type="InterPro" id="IPR036942">
    <property type="entry name" value="Beta-barrel_TonB_sf"/>
</dbReference>
<gene>
    <name evidence="10" type="ORF">AL399_04390</name>
</gene>
<comment type="caution">
    <text evidence="10">The sequence shown here is derived from an EMBL/GenBank/DDBJ whole genome shotgun (WGS) entry which is preliminary data.</text>
</comment>
<evidence type="ECO:0000313" key="10">
    <source>
        <dbReference type="EMBL" id="KQM08970.1"/>
    </source>
</evidence>
<dbReference type="PANTHER" id="PTHR30069">
    <property type="entry name" value="TONB-DEPENDENT OUTER MEMBRANE RECEPTOR"/>
    <property type="match status" value="1"/>
</dbReference>
<protein>
    <recommendedName>
        <fullName evidence="9">Outer membrane protein beta-barrel domain-containing protein</fullName>
    </recommendedName>
</protein>
<keyword evidence="7" id="KW-0998">Cell outer membrane</keyword>
<dbReference type="Gene3D" id="2.170.130.10">
    <property type="entry name" value="TonB-dependent receptor, plug domain"/>
    <property type="match status" value="1"/>
</dbReference>
<dbReference type="InterPro" id="IPR008969">
    <property type="entry name" value="CarboxyPept-like_regulatory"/>
</dbReference>
<comment type="subcellular location">
    <subcellularLocation>
        <location evidence="1">Cell outer membrane</location>
        <topology evidence="1">Multi-pass membrane protein</topology>
    </subcellularLocation>
</comment>
<dbReference type="Proteomes" id="UP000054172">
    <property type="component" value="Unassembled WGS sequence"/>
</dbReference>
<evidence type="ECO:0000256" key="7">
    <source>
        <dbReference type="ARBA" id="ARBA00023237"/>
    </source>
</evidence>
<dbReference type="InterPro" id="IPR039426">
    <property type="entry name" value="TonB-dep_rcpt-like"/>
</dbReference>
<dbReference type="Pfam" id="PF14905">
    <property type="entry name" value="OMP_b-brl_3"/>
    <property type="match status" value="1"/>
</dbReference>
<dbReference type="GO" id="GO:0015344">
    <property type="term" value="F:siderophore uptake transmembrane transporter activity"/>
    <property type="evidence" value="ECO:0007669"/>
    <property type="project" value="TreeGrafter"/>
</dbReference>
<organism evidence="10 11">
    <name type="scientific">Candidatus [Bacteroides] periocalifornicus</name>
    <dbReference type="NCBI Taxonomy" id="1702214"/>
    <lineage>
        <taxon>Bacteria</taxon>
        <taxon>Pseudomonadati</taxon>
        <taxon>Bacteroidota</taxon>
    </lineage>
</organism>
<keyword evidence="5 8" id="KW-0732">Signal</keyword>
<evidence type="ECO:0000259" key="9">
    <source>
        <dbReference type="Pfam" id="PF14905"/>
    </source>
</evidence>